<protein>
    <submittedName>
        <fullName evidence="6">ABC-type dipeptide/oligopeptide/nickel transport system ATPase subunit</fullName>
    </submittedName>
</protein>
<dbReference type="EMBL" id="RKHQ01000001">
    <property type="protein sequence ID" value="ROR96115.1"/>
    <property type="molecule type" value="Genomic_DNA"/>
</dbReference>
<evidence type="ECO:0000313" key="7">
    <source>
        <dbReference type="Proteomes" id="UP000275356"/>
    </source>
</evidence>
<evidence type="ECO:0000256" key="2">
    <source>
        <dbReference type="ARBA" id="ARBA00022448"/>
    </source>
</evidence>
<proteinExistence type="inferred from homology"/>
<dbReference type="RefSeq" id="WP_123738339.1">
    <property type="nucleotide sequence ID" value="NZ_CALFQU010000014.1"/>
</dbReference>
<organism evidence="6 7">
    <name type="scientific">Salana multivorans</name>
    <dbReference type="NCBI Taxonomy" id="120377"/>
    <lineage>
        <taxon>Bacteria</taxon>
        <taxon>Bacillati</taxon>
        <taxon>Actinomycetota</taxon>
        <taxon>Actinomycetes</taxon>
        <taxon>Micrococcales</taxon>
        <taxon>Beutenbergiaceae</taxon>
        <taxon>Salana</taxon>
    </lineage>
</organism>
<evidence type="ECO:0000256" key="4">
    <source>
        <dbReference type="ARBA" id="ARBA00022840"/>
    </source>
</evidence>
<reference evidence="6 7" key="1">
    <citation type="submission" date="2018-11" db="EMBL/GenBank/DDBJ databases">
        <title>Sequencing the genomes of 1000 actinobacteria strains.</title>
        <authorList>
            <person name="Klenk H.-P."/>
        </authorList>
    </citation>
    <scope>NUCLEOTIDE SEQUENCE [LARGE SCALE GENOMIC DNA]</scope>
    <source>
        <strain evidence="6 7">DSM 13521</strain>
    </source>
</reference>
<evidence type="ECO:0000256" key="3">
    <source>
        <dbReference type="ARBA" id="ARBA00022741"/>
    </source>
</evidence>
<accession>A0A3N2D8K1</accession>
<dbReference type="PANTHER" id="PTHR43776">
    <property type="entry name" value="TRANSPORT ATP-BINDING PROTEIN"/>
    <property type="match status" value="1"/>
</dbReference>
<dbReference type="InterPro" id="IPR050319">
    <property type="entry name" value="ABC_transp_ATP-bind"/>
</dbReference>
<evidence type="ECO:0000259" key="5">
    <source>
        <dbReference type="PROSITE" id="PS50893"/>
    </source>
</evidence>
<dbReference type="Proteomes" id="UP000275356">
    <property type="component" value="Unassembled WGS sequence"/>
</dbReference>
<keyword evidence="2" id="KW-0813">Transport</keyword>
<dbReference type="AlphaFoldDB" id="A0A3N2D8K1"/>
<dbReference type="SMART" id="SM00382">
    <property type="entry name" value="AAA"/>
    <property type="match status" value="1"/>
</dbReference>
<dbReference type="Gene3D" id="3.40.50.300">
    <property type="entry name" value="P-loop containing nucleotide triphosphate hydrolases"/>
    <property type="match status" value="1"/>
</dbReference>
<dbReference type="PROSITE" id="PS50893">
    <property type="entry name" value="ABC_TRANSPORTER_2"/>
    <property type="match status" value="1"/>
</dbReference>
<comment type="similarity">
    <text evidence="1">Belongs to the ABC transporter superfamily.</text>
</comment>
<dbReference type="Pfam" id="PF00005">
    <property type="entry name" value="ABC_tran"/>
    <property type="match status" value="1"/>
</dbReference>
<feature type="domain" description="ABC transporter" evidence="5">
    <location>
        <begin position="9"/>
        <end position="249"/>
    </location>
</feature>
<dbReference type="GO" id="GO:0005524">
    <property type="term" value="F:ATP binding"/>
    <property type="evidence" value="ECO:0007669"/>
    <property type="project" value="UniProtKB-KW"/>
</dbReference>
<name>A0A3N2D8K1_9MICO</name>
<dbReference type="InterPro" id="IPR003439">
    <property type="entry name" value="ABC_transporter-like_ATP-bd"/>
</dbReference>
<dbReference type="OrthoDB" id="3723992at2"/>
<dbReference type="GO" id="GO:0016887">
    <property type="term" value="F:ATP hydrolysis activity"/>
    <property type="evidence" value="ECO:0007669"/>
    <property type="project" value="InterPro"/>
</dbReference>
<sequence length="260" mass="27458">MATAGETVLAAYDLGVSYGYEPVLRGVDLELRAGAAPVGVIGPSGAGKTTLINALRGVITPSSGRVSFHGKPLPGKLARKDKHRFAGSVRSVSQNGILLRDPRLTVQSYLSGALKEARRAGRTHPTTVESLLNFVALNASYSGRAIATLSGGEKQRVALAHALATRPDVLLLDEPLTAIDPGLRAEVLRRLGTLAQDLGISVLVVSHDLEAVERLCETVHVLADGTFVASGPLREVLIKGRHPVVVDLRQAAPLTAQRLR</sequence>
<dbReference type="PANTHER" id="PTHR43776:SF7">
    <property type="entry name" value="D,D-DIPEPTIDE TRANSPORT ATP-BINDING PROTEIN DDPF-RELATED"/>
    <property type="match status" value="1"/>
</dbReference>
<keyword evidence="7" id="KW-1185">Reference proteome</keyword>
<dbReference type="GO" id="GO:0055085">
    <property type="term" value="P:transmembrane transport"/>
    <property type="evidence" value="ECO:0007669"/>
    <property type="project" value="UniProtKB-ARBA"/>
</dbReference>
<dbReference type="InterPro" id="IPR027417">
    <property type="entry name" value="P-loop_NTPase"/>
</dbReference>
<gene>
    <name evidence="6" type="ORF">EDD28_0691</name>
</gene>
<keyword evidence="3" id="KW-0547">Nucleotide-binding</keyword>
<keyword evidence="4" id="KW-0067">ATP-binding</keyword>
<dbReference type="SUPFAM" id="SSF52540">
    <property type="entry name" value="P-loop containing nucleoside triphosphate hydrolases"/>
    <property type="match status" value="1"/>
</dbReference>
<evidence type="ECO:0000313" key="6">
    <source>
        <dbReference type="EMBL" id="ROR96115.1"/>
    </source>
</evidence>
<evidence type="ECO:0000256" key="1">
    <source>
        <dbReference type="ARBA" id="ARBA00005417"/>
    </source>
</evidence>
<comment type="caution">
    <text evidence="6">The sequence shown here is derived from an EMBL/GenBank/DDBJ whole genome shotgun (WGS) entry which is preliminary data.</text>
</comment>
<dbReference type="InterPro" id="IPR003593">
    <property type="entry name" value="AAA+_ATPase"/>
</dbReference>